<feature type="compositionally biased region" description="Low complexity" evidence="9">
    <location>
        <begin position="145"/>
        <end position="158"/>
    </location>
</feature>
<organism evidence="11 12">
    <name type="scientific">Anisodus acutangulus</name>
    <dbReference type="NCBI Taxonomy" id="402998"/>
    <lineage>
        <taxon>Eukaryota</taxon>
        <taxon>Viridiplantae</taxon>
        <taxon>Streptophyta</taxon>
        <taxon>Embryophyta</taxon>
        <taxon>Tracheophyta</taxon>
        <taxon>Spermatophyta</taxon>
        <taxon>Magnoliopsida</taxon>
        <taxon>eudicotyledons</taxon>
        <taxon>Gunneridae</taxon>
        <taxon>Pentapetalae</taxon>
        <taxon>asterids</taxon>
        <taxon>lamiids</taxon>
        <taxon>Solanales</taxon>
        <taxon>Solanaceae</taxon>
        <taxon>Solanoideae</taxon>
        <taxon>Hyoscyameae</taxon>
        <taxon>Anisodus</taxon>
    </lineage>
</organism>
<evidence type="ECO:0000256" key="4">
    <source>
        <dbReference type="ARBA" id="ARBA00022723"/>
    </source>
</evidence>
<evidence type="ECO:0000256" key="5">
    <source>
        <dbReference type="ARBA" id="ARBA00022771"/>
    </source>
</evidence>
<feature type="domain" description="RING-type" evidence="10">
    <location>
        <begin position="538"/>
        <end position="579"/>
    </location>
</feature>
<dbReference type="InterPro" id="IPR013083">
    <property type="entry name" value="Znf_RING/FYVE/PHD"/>
</dbReference>
<feature type="compositionally biased region" description="Basic and acidic residues" evidence="9">
    <location>
        <begin position="280"/>
        <end position="292"/>
    </location>
</feature>
<name>A0A9Q1MM80_9SOLA</name>
<protein>
    <recommendedName>
        <fullName evidence="2">RING-type E3 ubiquitin transferase</fullName>
        <ecNumber evidence="2">2.3.2.27</ecNumber>
    </recommendedName>
</protein>
<evidence type="ECO:0000256" key="3">
    <source>
        <dbReference type="ARBA" id="ARBA00022679"/>
    </source>
</evidence>
<dbReference type="Gene3D" id="3.30.40.10">
    <property type="entry name" value="Zinc/RING finger domain, C3HC4 (zinc finger)"/>
    <property type="match status" value="1"/>
</dbReference>
<evidence type="ECO:0000313" key="12">
    <source>
        <dbReference type="Proteomes" id="UP001152561"/>
    </source>
</evidence>
<gene>
    <name evidence="11" type="ORF">K7X08_027481</name>
</gene>
<dbReference type="GO" id="GO:0008270">
    <property type="term" value="F:zinc ion binding"/>
    <property type="evidence" value="ECO:0007669"/>
    <property type="project" value="UniProtKB-KW"/>
</dbReference>
<dbReference type="PANTHER" id="PTHR22937:SF185">
    <property type="entry name" value="RING-TYPE E3 UBIQUITIN TRANSFERASE"/>
    <property type="match status" value="1"/>
</dbReference>
<feature type="compositionally biased region" description="Polar residues" evidence="9">
    <location>
        <begin position="233"/>
        <end position="242"/>
    </location>
</feature>
<feature type="compositionally biased region" description="Polar residues" evidence="9">
    <location>
        <begin position="171"/>
        <end position="184"/>
    </location>
</feature>
<dbReference type="GO" id="GO:0061630">
    <property type="term" value="F:ubiquitin protein ligase activity"/>
    <property type="evidence" value="ECO:0007669"/>
    <property type="project" value="UniProtKB-EC"/>
</dbReference>
<reference evidence="12" key="1">
    <citation type="journal article" date="2023" name="Proc. Natl. Acad. Sci. U.S.A.">
        <title>Genomic and structural basis for evolution of tropane alkaloid biosynthesis.</title>
        <authorList>
            <person name="Wanga Y.-J."/>
            <person name="Taina T."/>
            <person name="Yua J.-Y."/>
            <person name="Lia J."/>
            <person name="Xua B."/>
            <person name="Chenc J."/>
            <person name="D'Auriad J.C."/>
            <person name="Huanga J.-P."/>
            <person name="Huanga S.-X."/>
        </authorList>
    </citation>
    <scope>NUCLEOTIDE SEQUENCE [LARGE SCALE GENOMIC DNA]</scope>
    <source>
        <strain evidence="12">cv. KIB-2019</strain>
    </source>
</reference>
<feature type="compositionally biased region" description="Low complexity" evidence="9">
    <location>
        <begin position="321"/>
        <end position="332"/>
    </location>
</feature>
<dbReference type="OrthoDB" id="8062037at2759"/>
<dbReference type="PROSITE" id="PS50089">
    <property type="entry name" value="ZF_RING_2"/>
    <property type="match status" value="1"/>
</dbReference>
<dbReference type="SUPFAM" id="SSF57850">
    <property type="entry name" value="RING/U-box"/>
    <property type="match status" value="1"/>
</dbReference>
<evidence type="ECO:0000256" key="6">
    <source>
        <dbReference type="ARBA" id="ARBA00022786"/>
    </source>
</evidence>
<evidence type="ECO:0000256" key="1">
    <source>
        <dbReference type="ARBA" id="ARBA00000900"/>
    </source>
</evidence>
<dbReference type="InterPro" id="IPR045191">
    <property type="entry name" value="MBR1/2-like"/>
</dbReference>
<dbReference type="Proteomes" id="UP001152561">
    <property type="component" value="Unassembled WGS sequence"/>
</dbReference>
<keyword evidence="5 8" id="KW-0863">Zinc-finger</keyword>
<dbReference type="SMART" id="SM00184">
    <property type="entry name" value="RING"/>
    <property type="match status" value="1"/>
</dbReference>
<comment type="caution">
    <text evidence="11">The sequence shown here is derived from an EMBL/GenBank/DDBJ whole genome shotgun (WGS) entry which is preliminary data.</text>
</comment>
<keyword evidence="3" id="KW-0808">Transferase</keyword>
<evidence type="ECO:0000256" key="7">
    <source>
        <dbReference type="ARBA" id="ARBA00022833"/>
    </source>
</evidence>
<evidence type="ECO:0000256" key="8">
    <source>
        <dbReference type="PROSITE-ProRule" id="PRU00175"/>
    </source>
</evidence>
<dbReference type="PANTHER" id="PTHR22937">
    <property type="entry name" value="E3 UBIQUITIN-PROTEIN LIGASE RNF165"/>
    <property type="match status" value="1"/>
</dbReference>
<evidence type="ECO:0000256" key="2">
    <source>
        <dbReference type="ARBA" id="ARBA00012483"/>
    </source>
</evidence>
<evidence type="ECO:0000259" key="10">
    <source>
        <dbReference type="PROSITE" id="PS50089"/>
    </source>
</evidence>
<dbReference type="InterPro" id="IPR001841">
    <property type="entry name" value="Znf_RING"/>
</dbReference>
<comment type="catalytic activity">
    <reaction evidence="1">
        <text>S-ubiquitinyl-[E2 ubiquitin-conjugating enzyme]-L-cysteine + [acceptor protein]-L-lysine = [E2 ubiquitin-conjugating enzyme]-L-cysteine + N(6)-ubiquitinyl-[acceptor protein]-L-lysine.</text>
        <dbReference type="EC" id="2.3.2.27"/>
    </reaction>
</comment>
<feature type="compositionally biased region" description="Low complexity" evidence="9">
    <location>
        <begin position="243"/>
        <end position="253"/>
    </location>
</feature>
<feature type="compositionally biased region" description="Low complexity" evidence="9">
    <location>
        <begin position="293"/>
        <end position="308"/>
    </location>
</feature>
<feature type="compositionally biased region" description="Low complexity" evidence="9">
    <location>
        <begin position="372"/>
        <end position="390"/>
    </location>
</feature>
<feature type="region of interest" description="Disordered" evidence="9">
    <location>
        <begin position="214"/>
        <end position="409"/>
    </location>
</feature>
<dbReference type="Pfam" id="PF13639">
    <property type="entry name" value="zf-RING_2"/>
    <property type="match status" value="1"/>
</dbReference>
<keyword evidence="12" id="KW-1185">Reference proteome</keyword>
<feature type="compositionally biased region" description="Acidic residues" evidence="9">
    <location>
        <begin position="394"/>
        <end position="405"/>
    </location>
</feature>
<proteinExistence type="predicted"/>
<evidence type="ECO:0000256" key="9">
    <source>
        <dbReference type="SAM" id="MobiDB-lite"/>
    </source>
</evidence>
<keyword evidence="4" id="KW-0479">Metal-binding</keyword>
<dbReference type="EMBL" id="JAJAGQ010000006">
    <property type="protein sequence ID" value="KAJ8561291.1"/>
    <property type="molecule type" value="Genomic_DNA"/>
</dbReference>
<feature type="region of interest" description="Disordered" evidence="9">
    <location>
        <begin position="125"/>
        <end position="185"/>
    </location>
</feature>
<dbReference type="EC" id="2.3.2.27" evidence="2"/>
<accession>A0A9Q1MM80</accession>
<keyword evidence="7" id="KW-0862">Zinc</keyword>
<evidence type="ECO:0000313" key="11">
    <source>
        <dbReference type="EMBL" id="KAJ8561291.1"/>
    </source>
</evidence>
<dbReference type="FunFam" id="3.30.40.10:FF:000504">
    <property type="entry name" value="E3 ubiquitin-protein ligase arkadia"/>
    <property type="match status" value="1"/>
</dbReference>
<dbReference type="AlphaFoldDB" id="A0A9Q1MM80"/>
<keyword evidence="6" id="KW-0833">Ubl conjugation pathway</keyword>
<sequence>MGLHSFSSPYDPTLSRIFFSIFSFWVTKKNNENSREKGLSKTVFLYTKVDVRSYTLRTSLVDYTGNKWCFVYDMDEYSVKRAANGLVAQKSGLRDTGDNKDKNVQYCPRLGCSGRVNYTKSTRVGGIEKPRPLRPTFGSSNGKEVVGSSSMTSSGMTSAKKSFKESHRKSSCNIENKQSGTCSLNEEPEVLKQMQFDSAKRDTGSSKVIFAEVGCSSGTSSSRPRKIFGHGPGSSNQKSPMESTVSSSSKSVSAGTRGGSSSGDGYRLRNLYSCSPSESSIRRETVKRRNAEAESSSSSKGKKMSGASPNEGRAIRPAIGISISDSRSSRSSDFGEGNHAVSVRTRRSMNVNTRLRGQILPQPETPTLDVPSSSSQFFTDSSSSDYSAYSLPGNDDDDDDEDDDLPGVVPFTSAEISVNRFMNGETLQRYNMDGVAQVLLALERIEQDEELSYERLLVLETNLFLSGLNFYDQHRDMRLDIDDMSYEELLALEERIGSVSTALPEETLSKCLRRCIYQGMASETETLEADGDGDDVKCSICQEEYVIGDEIGNLGCEHGYHTECIKQWFKLKNWCPICKAAATPSESSKTTT</sequence>